<feature type="transmembrane region" description="Helical" evidence="1">
    <location>
        <begin position="523"/>
        <end position="542"/>
    </location>
</feature>
<dbReference type="GO" id="GO:0016255">
    <property type="term" value="P:attachment of GPI anchor to protein"/>
    <property type="evidence" value="ECO:0007669"/>
    <property type="project" value="InterPro"/>
</dbReference>
<protein>
    <recommendedName>
        <fullName evidence="6">GPI transamidase component PIG-T</fullName>
    </recommendedName>
</protein>
<evidence type="ECO:0000256" key="1">
    <source>
        <dbReference type="SAM" id="Phobius"/>
    </source>
</evidence>
<evidence type="ECO:0000256" key="2">
    <source>
        <dbReference type="SAM" id="SignalP"/>
    </source>
</evidence>
<dbReference type="AlphaFoldDB" id="A0AA85JTL2"/>
<proteinExistence type="predicted"/>
<dbReference type="InterPro" id="IPR007245">
    <property type="entry name" value="PIG-T"/>
</dbReference>
<name>A0AA85JTL2_TRIRE</name>
<keyword evidence="1" id="KW-0812">Transmembrane</keyword>
<evidence type="ECO:0000313" key="3">
    <source>
        <dbReference type="Proteomes" id="UP000050795"/>
    </source>
</evidence>
<accession>A0AA85JTL2</accession>
<reference evidence="4 5" key="2">
    <citation type="submission" date="2023-11" db="UniProtKB">
        <authorList>
            <consortium name="WormBaseParasite"/>
        </authorList>
    </citation>
    <scope>IDENTIFICATION</scope>
</reference>
<keyword evidence="2" id="KW-0732">Signal</keyword>
<feature type="chain" id="PRO_5044704912" description="GPI transamidase component PIG-T" evidence="2">
    <location>
        <begin position="19"/>
        <end position="593"/>
    </location>
</feature>
<dbReference type="WBParaSite" id="TREG1_50260.1">
    <property type="protein sequence ID" value="TREG1_50260.1"/>
    <property type="gene ID" value="TREG1_50260"/>
</dbReference>
<dbReference type="PANTHER" id="PTHR12959">
    <property type="entry name" value="GPI TRANSAMIDASE COMPONENT PIG-T-RELATED"/>
    <property type="match status" value="1"/>
</dbReference>
<organism evidence="3 4">
    <name type="scientific">Trichobilharzia regenti</name>
    <name type="common">Nasal bird schistosome</name>
    <dbReference type="NCBI Taxonomy" id="157069"/>
    <lineage>
        <taxon>Eukaryota</taxon>
        <taxon>Metazoa</taxon>
        <taxon>Spiralia</taxon>
        <taxon>Lophotrochozoa</taxon>
        <taxon>Platyhelminthes</taxon>
        <taxon>Trematoda</taxon>
        <taxon>Digenea</taxon>
        <taxon>Strigeidida</taxon>
        <taxon>Schistosomatoidea</taxon>
        <taxon>Schistosomatidae</taxon>
        <taxon>Trichobilharzia</taxon>
    </lineage>
</organism>
<dbReference type="GO" id="GO:0042765">
    <property type="term" value="C:GPI-anchor transamidase complex"/>
    <property type="evidence" value="ECO:0007669"/>
    <property type="project" value="InterPro"/>
</dbReference>
<dbReference type="PANTHER" id="PTHR12959:SF11">
    <property type="entry name" value="GPI TRANSAMIDASE COMPONENT PIG-T"/>
    <property type="match status" value="1"/>
</dbReference>
<keyword evidence="3" id="KW-1185">Reference proteome</keyword>
<evidence type="ECO:0008006" key="6">
    <source>
        <dbReference type="Google" id="ProtNLM"/>
    </source>
</evidence>
<feature type="signal peptide" evidence="2">
    <location>
        <begin position="1"/>
        <end position="18"/>
    </location>
</feature>
<evidence type="ECO:0000313" key="5">
    <source>
        <dbReference type="WBParaSite" id="TREG1_50260.2"/>
    </source>
</evidence>
<dbReference type="WBParaSite" id="TREG1_50260.3">
    <property type="protein sequence ID" value="TREG1_50260.3"/>
    <property type="gene ID" value="TREG1_50260"/>
</dbReference>
<keyword evidence="1" id="KW-1133">Transmembrane helix</keyword>
<keyword evidence="1" id="KW-0472">Membrane</keyword>
<sequence length="593" mass="66938">MPGFFSLTFLVLFGLVYCENFDEELLIKDLGRGFTAFHFNFASTTSETIFFSKHYNILPKSVIQILRKYSVNEFHLSISRGIWDERWGSNFVSVSPSGAELWAWFGNQTSSVDQSWFELTHALSGLFCASLNQLSTNEHFASPLYSYKPLGVSESGKVDGEVRYSQLPGETLCSENLTPWTKYLPCKSFSGLGSLLRPTSLFKSNYNSMTLGVRRICLDLKCDTVGLELVATLTAVFDRSLIFAKRTTPWSIKSILGSEFRGFCSASDSSRVFVLNSYEDVDVNLDSATKLHYPSNYVLAAYSTKDLFPSFVSSPFTVNEQKSTSYPLPLISATKYVTGSGNVRGGVKAVLTNRANFDTKIIYFDLIPWYMQVFFSSLKIYSLNPKTQERELIKPHNLVIKPGLARKRMASIELIITLPRHSQVTISYEFRKILQRWNEFPPDANHGFFLPAATVSYMLNNEQLHHLNETRHVAFHNLKLPNWASTYSQYFNVVTVGSRPGDGFVRLHTPVSLVTMPTPDFSMPFNVLCLVCSIIAVVFGSVHKATTTVLNVTLKKPEDESLWVRILQKANILRKKDDRKTPVVDSGIHDKVE</sequence>
<dbReference type="Proteomes" id="UP000050795">
    <property type="component" value="Unassembled WGS sequence"/>
</dbReference>
<reference evidence="3" key="1">
    <citation type="submission" date="2022-06" db="EMBL/GenBank/DDBJ databases">
        <authorList>
            <person name="Berger JAMES D."/>
            <person name="Berger JAMES D."/>
        </authorList>
    </citation>
    <scope>NUCLEOTIDE SEQUENCE [LARGE SCALE GENOMIC DNA]</scope>
</reference>
<dbReference type="Pfam" id="PF04113">
    <property type="entry name" value="Gpi16"/>
    <property type="match status" value="2"/>
</dbReference>
<evidence type="ECO:0000313" key="4">
    <source>
        <dbReference type="WBParaSite" id="TREG1_50260.1"/>
    </source>
</evidence>
<dbReference type="WBParaSite" id="TREG1_50260.2">
    <property type="protein sequence ID" value="TREG1_50260.2"/>
    <property type="gene ID" value="TREG1_50260"/>
</dbReference>